<accession>A0A6P9D7G9</accession>
<dbReference type="PANTHER" id="PTHR27001:SF934">
    <property type="entry name" value="INTERLEUKIN-1 RECEPTOR-ASSOCIATED KINASE-LIKE 2"/>
    <property type="match status" value="1"/>
</dbReference>
<dbReference type="GO" id="GO:0005886">
    <property type="term" value="C:plasma membrane"/>
    <property type="evidence" value="ECO:0007669"/>
    <property type="project" value="TreeGrafter"/>
</dbReference>
<dbReference type="SUPFAM" id="SSF47986">
    <property type="entry name" value="DEATH domain"/>
    <property type="match status" value="1"/>
</dbReference>
<dbReference type="Gene3D" id="1.10.510.10">
    <property type="entry name" value="Transferase(Phosphotransferase) domain 1"/>
    <property type="match status" value="1"/>
</dbReference>
<dbReference type="PANTHER" id="PTHR27001">
    <property type="entry name" value="OS01G0253100 PROTEIN"/>
    <property type="match status" value="1"/>
</dbReference>
<evidence type="ECO:0000256" key="2">
    <source>
        <dbReference type="ARBA" id="ARBA00008718"/>
    </source>
</evidence>
<feature type="region of interest" description="Disordered" evidence="7">
    <location>
        <begin position="1"/>
        <end position="28"/>
    </location>
</feature>
<evidence type="ECO:0000256" key="7">
    <source>
        <dbReference type="SAM" id="MobiDB-lite"/>
    </source>
</evidence>
<comment type="similarity">
    <text evidence="2">Belongs to the protein kinase superfamily. TKL Ser/Thr protein kinase family. Pelle subfamily.</text>
</comment>
<dbReference type="InterPro" id="IPR011009">
    <property type="entry name" value="Kinase-like_dom_sf"/>
</dbReference>
<sequence length="718" mass="81278">MAKGKETGIPKPVTQAESEMAQPPPPPPFCSLEGSSPPSLYLHNLPSWVLEDFCQKMDCLNEYDWMRFASHVITDQTELRKIKCMEKAGISITRELMWWWGVRLATVQQLLELLQELEFYRAAQVISNWKSHNHDSARTVLKFPEQDKDLPRQNGTENKKKIENGMEVSSSLPNLTQMHRRQNDPLLKVDSDIPPLSLPSTSMDLPHSLHSNFSDFLNGKLSSSSIPHDKAAPNRDTASLLWMPREVDIATSGFSEKNRISEGAFATTYRGQRDNAHYVVKKLKENEAQVFFRTEVQICFRCCHPNILQLLGFCVESGLHSLIYPYMENGSLLDRLQCQDSSEALTWEKRTKISLGLIKAIQHLHQFGIIHGNVKSSNVLLDANFVPQLGHSGLRLHPVEKKSEYTVIKTKVLQASLAYFPEDFVRHGQLTEKVDIFACGIVLAEILTGMKAVDERRNPIFLKDALLEEVRMAKELSCSKEKNFENLAAIQICHKYQDKQTVCLTETVSLCLATSVCICLRKKNANTTEVNEMIEIADHQTRSQNMSERSRNLGVFTNIPEETNDEPASPFNVDFYGHNHKASANSGSLNCTTTLPPCIKVLPPETYSEQILREPCESDESCNFSWDAAEHASFCASTKHSLEPENVSFPKPVMFTAKNTDSDRKTNQQQRKNDGAACSSQALMKEIKINDKKKQLMEKITLYNENKINSYDLFESSI</sequence>
<dbReference type="Pfam" id="PF00531">
    <property type="entry name" value="Death"/>
    <property type="match status" value="1"/>
</dbReference>
<dbReference type="FunFam" id="1.10.533.10:FF:000030">
    <property type="entry name" value="Interleukin-1 receptor-associated kinase-like 2"/>
    <property type="match status" value="1"/>
</dbReference>
<dbReference type="Gene3D" id="3.30.200.20">
    <property type="entry name" value="Phosphorylase Kinase, domain 1"/>
    <property type="match status" value="1"/>
</dbReference>
<dbReference type="Proteomes" id="UP001652622">
    <property type="component" value="Unplaced"/>
</dbReference>
<evidence type="ECO:0000313" key="9">
    <source>
        <dbReference type="Proteomes" id="UP001652622"/>
    </source>
</evidence>
<dbReference type="GO" id="GO:0031349">
    <property type="term" value="P:positive regulation of defense response"/>
    <property type="evidence" value="ECO:0007669"/>
    <property type="project" value="UniProtKB-ARBA"/>
</dbReference>
<evidence type="ECO:0000256" key="3">
    <source>
        <dbReference type="ARBA" id="ARBA00022012"/>
    </source>
</evidence>
<keyword evidence="4" id="KW-0547">Nucleotide-binding</keyword>
<comment type="subunit">
    <text evidence="6">Interacts with MYD88. IL-1 stimulation leads to the formation of a signaling complex which dissociates from the IL-1 receptor following the binding of PELI1.</text>
</comment>
<keyword evidence="5" id="KW-0067">ATP-binding</keyword>
<dbReference type="InParanoid" id="A0A6P9D7G9"/>
<dbReference type="InterPro" id="IPR000488">
    <property type="entry name" value="Death_dom"/>
</dbReference>
<reference evidence="10" key="1">
    <citation type="submission" date="2025-08" db="UniProtKB">
        <authorList>
            <consortium name="RefSeq"/>
        </authorList>
    </citation>
    <scope>IDENTIFICATION</scope>
    <source>
        <tissue evidence="10">Blood</tissue>
    </source>
</reference>
<dbReference type="GO" id="GO:0005524">
    <property type="term" value="F:ATP binding"/>
    <property type="evidence" value="ECO:0007669"/>
    <property type="project" value="UniProtKB-KW"/>
</dbReference>
<dbReference type="InterPro" id="IPR011029">
    <property type="entry name" value="DEATH-like_dom_sf"/>
</dbReference>
<protein>
    <recommendedName>
        <fullName evidence="3">Interleukin-1 receptor-associated kinase-like 2</fullName>
    </recommendedName>
</protein>
<dbReference type="GeneID" id="117673908"/>
<feature type="region of interest" description="Disordered" evidence="7">
    <location>
        <begin position="657"/>
        <end position="677"/>
    </location>
</feature>
<evidence type="ECO:0000313" key="10">
    <source>
        <dbReference type="RefSeq" id="XP_034287505.1"/>
    </source>
</evidence>
<evidence type="ECO:0000256" key="1">
    <source>
        <dbReference type="ARBA" id="ARBA00002102"/>
    </source>
</evidence>
<evidence type="ECO:0000256" key="4">
    <source>
        <dbReference type="ARBA" id="ARBA00022741"/>
    </source>
</evidence>
<organism evidence="9 10">
    <name type="scientific">Pantherophis guttatus</name>
    <name type="common">Corn snake</name>
    <name type="synonym">Elaphe guttata</name>
    <dbReference type="NCBI Taxonomy" id="94885"/>
    <lineage>
        <taxon>Eukaryota</taxon>
        <taxon>Metazoa</taxon>
        <taxon>Chordata</taxon>
        <taxon>Craniata</taxon>
        <taxon>Vertebrata</taxon>
        <taxon>Euteleostomi</taxon>
        <taxon>Lepidosauria</taxon>
        <taxon>Squamata</taxon>
        <taxon>Bifurcata</taxon>
        <taxon>Unidentata</taxon>
        <taxon>Episquamata</taxon>
        <taxon>Toxicofera</taxon>
        <taxon>Serpentes</taxon>
        <taxon>Colubroidea</taxon>
        <taxon>Colubridae</taxon>
        <taxon>Colubrinae</taxon>
        <taxon>Pantherophis</taxon>
    </lineage>
</organism>
<dbReference type="CTD" id="3656"/>
<proteinExistence type="inferred from homology"/>
<dbReference type="Gene3D" id="1.10.533.10">
    <property type="entry name" value="Death Domain, Fas"/>
    <property type="match status" value="1"/>
</dbReference>
<feature type="compositionally biased region" description="Basic and acidic residues" evidence="7">
    <location>
        <begin position="147"/>
        <end position="164"/>
    </location>
</feature>
<evidence type="ECO:0000256" key="5">
    <source>
        <dbReference type="ARBA" id="ARBA00022840"/>
    </source>
</evidence>
<dbReference type="KEGG" id="pgut:117673908"/>
<name>A0A6P9D7G9_PANGU</name>
<evidence type="ECO:0000259" key="8">
    <source>
        <dbReference type="PROSITE" id="PS50011"/>
    </source>
</evidence>
<dbReference type="InterPro" id="IPR001245">
    <property type="entry name" value="Ser-Thr/Tyr_kinase_cat_dom"/>
</dbReference>
<evidence type="ECO:0000256" key="6">
    <source>
        <dbReference type="ARBA" id="ARBA00025971"/>
    </source>
</evidence>
<dbReference type="GO" id="GO:0007165">
    <property type="term" value="P:signal transduction"/>
    <property type="evidence" value="ECO:0007669"/>
    <property type="project" value="InterPro"/>
</dbReference>
<dbReference type="SUPFAM" id="SSF56112">
    <property type="entry name" value="Protein kinase-like (PK-like)"/>
    <property type="match status" value="1"/>
</dbReference>
<dbReference type="FunFam" id="1.10.510.10:FF:000586">
    <property type="entry name" value="Interleukin-1 receptor-associated kinase-like 2"/>
    <property type="match status" value="1"/>
</dbReference>
<dbReference type="GO" id="GO:0004672">
    <property type="term" value="F:protein kinase activity"/>
    <property type="evidence" value="ECO:0007669"/>
    <property type="project" value="InterPro"/>
</dbReference>
<dbReference type="OMA" id="ALSEWDW"/>
<dbReference type="AlphaFoldDB" id="A0A6P9D7G9"/>
<feature type="domain" description="Protein kinase" evidence="8">
    <location>
        <begin position="254"/>
        <end position="542"/>
    </location>
</feature>
<dbReference type="Pfam" id="PF07714">
    <property type="entry name" value="PK_Tyr_Ser-Thr"/>
    <property type="match status" value="1"/>
</dbReference>
<dbReference type="GO" id="GO:0043123">
    <property type="term" value="P:positive regulation of canonical NF-kappaB signal transduction"/>
    <property type="evidence" value="ECO:0007669"/>
    <property type="project" value="UniProtKB-ARBA"/>
</dbReference>
<dbReference type="InterPro" id="IPR000719">
    <property type="entry name" value="Prot_kinase_dom"/>
</dbReference>
<feature type="compositionally biased region" description="Polar residues" evidence="7">
    <location>
        <begin position="167"/>
        <end position="176"/>
    </location>
</feature>
<dbReference type="PROSITE" id="PS50011">
    <property type="entry name" value="PROTEIN_KINASE_DOM"/>
    <property type="match status" value="1"/>
</dbReference>
<gene>
    <name evidence="10" type="primary">IRAK2</name>
</gene>
<feature type="compositionally biased region" description="Basic and acidic residues" evidence="7">
    <location>
        <begin position="660"/>
        <end position="674"/>
    </location>
</feature>
<feature type="region of interest" description="Disordered" evidence="7">
    <location>
        <begin position="147"/>
        <end position="176"/>
    </location>
</feature>
<comment type="function">
    <text evidence="1">Binds to the IL-1 type I receptor following IL-1 engagement, triggering intracellular signaling cascades leading to transcriptional up-regulation and mRNA stabilization.</text>
</comment>
<keyword evidence="9" id="KW-1185">Reference proteome</keyword>
<dbReference type="FunFam" id="3.30.200.20:FF:000412">
    <property type="entry name" value="interleukin-1 receptor-associated kinase-like 2"/>
    <property type="match status" value="1"/>
</dbReference>
<dbReference type="RefSeq" id="XP_034287505.1">
    <property type="nucleotide sequence ID" value="XM_034431614.2"/>
</dbReference>